<dbReference type="EMBL" id="OY882866">
    <property type="protein sequence ID" value="CAK6448737.1"/>
    <property type="molecule type" value="Genomic_DNA"/>
</dbReference>
<sequence length="303" mass="32780">MGTQQPREAGLGFRGTSSLPPTSPRPRSSAAEVLRRDRTLLPNNPGKQNPKIPLTGTGAMPFARLSASCSAVGSLHNAEPSHCLPTPRSQPPPMWLRHHQWHKYWSQSVRTQGPLPTAPSPSGSSRLEKGRGLGFLPSFSTRAPRCTHPSLLSCSPLPAPNSTGYQVSSRAKSWGRSSFPIRSNTVNYGTSVGGKSRFSRCTTGPHSSAVCALLPGEGGLSVNYLRERDPQEGSGTLASPSCHKPYNKSRTPSRSFYPDSSFPCTWCCLADGNTQNHRLTGRLETVRFQLGTYCVNKLPELLS</sequence>
<keyword evidence="3" id="KW-1185">Reference proteome</keyword>
<gene>
    <name evidence="2" type="ORF">MPIPNATIZW_LOCUS17043</name>
</gene>
<feature type="region of interest" description="Disordered" evidence="1">
    <location>
        <begin position="1"/>
        <end position="57"/>
    </location>
</feature>
<organism evidence="2 3">
    <name type="scientific">Pipistrellus nathusii</name>
    <name type="common">Nathusius' pipistrelle</name>
    <dbReference type="NCBI Taxonomy" id="59473"/>
    <lineage>
        <taxon>Eukaryota</taxon>
        <taxon>Metazoa</taxon>
        <taxon>Chordata</taxon>
        <taxon>Craniata</taxon>
        <taxon>Vertebrata</taxon>
        <taxon>Euteleostomi</taxon>
        <taxon>Mammalia</taxon>
        <taxon>Eutheria</taxon>
        <taxon>Laurasiatheria</taxon>
        <taxon>Chiroptera</taxon>
        <taxon>Yangochiroptera</taxon>
        <taxon>Vespertilionidae</taxon>
        <taxon>Pipistrellus</taxon>
    </lineage>
</organism>
<evidence type="ECO:0000256" key="1">
    <source>
        <dbReference type="SAM" id="MobiDB-lite"/>
    </source>
</evidence>
<reference evidence="2" key="1">
    <citation type="submission" date="2023-12" db="EMBL/GenBank/DDBJ databases">
        <authorList>
            <person name="Brown T."/>
        </authorList>
    </citation>
    <scope>NUCLEOTIDE SEQUENCE</scope>
</reference>
<feature type="region of interest" description="Disordered" evidence="1">
    <location>
        <begin position="110"/>
        <end position="132"/>
    </location>
</feature>
<feature type="compositionally biased region" description="Low complexity" evidence="1">
    <location>
        <begin position="16"/>
        <end position="29"/>
    </location>
</feature>
<proteinExistence type="predicted"/>
<evidence type="ECO:0000313" key="2">
    <source>
        <dbReference type="EMBL" id="CAK6448737.1"/>
    </source>
</evidence>
<name>A0ABP0AJN6_PIPNA</name>
<accession>A0ABP0AJN6</accession>
<evidence type="ECO:0000313" key="3">
    <source>
        <dbReference type="Proteomes" id="UP001314169"/>
    </source>
</evidence>
<dbReference type="Proteomes" id="UP001314169">
    <property type="component" value="Chromosome 9"/>
</dbReference>
<protein>
    <submittedName>
        <fullName evidence="2">Uncharacterized protein</fullName>
    </submittedName>
</protein>